<proteinExistence type="predicted"/>
<keyword evidence="3" id="KW-1185">Reference proteome</keyword>
<organism evidence="2 3">
    <name type="scientific">Rubus argutus</name>
    <name type="common">Southern blackberry</name>
    <dbReference type="NCBI Taxonomy" id="59490"/>
    <lineage>
        <taxon>Eukaryota</taxon>
        <taxon>Viridiplantae</taxon>
        <taxon>Streptophyta</taxon>
        <taxon>Embryophyta</taxon>
        <taxon>Tracheophyta</taxon>
        <taxon>Spermatophyta</taxon>
        <taxon>Magnoliopsida</taxon>
        <taxon>eudicotyledons</taxon>
        <taxon>Gunneridae</taxon>
        <taxon>Pentapetalae</taxon>
        <taxon>rosids</taxon>
        <taxon>fabids</taxon>
        <taxon>Rosales</taxon>
        <taxon>Rosaceae</taxon>
        <taxon>Rosoideae</taxon>
        <taxon>Rosoideae incertae sedis</taxon>
        <taxon>Rubus</taxon>
    </lineage>
</organism>
<evidence type="ECO:0000256" key="1">
    <source>
        <dbReference type="SAM" id="MobiDB-lite"/>
    </source>
</evidence>
<sequence length="139" mass="15493">MAAIQHAYPPPFTNYKFCYDGDSSNDDDSSPMEELEDEGDEEEDEAAAYFDNEEGDSPSLVGSDEEYKCESDTESETAPSAAKRKSKSTKSNNPNKKNKSSSSGRVWKEKDEIILMEGADLGNVEMRKNRPLLLLVMVH</sequence>
<dbReference type="AlphaFoldDB" id="A0AAW1YTE7"/>
<protein>
    <submittedName>
        <fullName evidence="2">Uncharacterized protein</fullName>
    </submittedName>
</protein>
<reference evidence="2 3" key="1">
    <citation type="journal article" date="2023" name="G3 (Bethesda)">
        <title>A chromosome-length genome assembly and annotation of blackberry (Rubus argutus, cv. 'Hillquist').</title>
        <authorList>
            <person name="Bruna T."/>
            <person name="Aryal R."/>
            <person name="Dudchenko O."/>
            <person name="Sargent D.J."/>
            <person name="Mead D."/>
            <person name="Buti M."/>
            <person name="Cavallini A."/>
            <person name="Hytonen T."/>
            <person name="Andres J."/>
            <person name="Pham M."/>
            <person name="Weisz D."/>
            <person name="Mascagni F."/>
            <person name="Usai G."/>
            <person name="Natali L."/>
            <person name="Bassil N."/>
            <person name="Fernandez G.E."/>
            <person name="Lomsadze A."/>
            <person name="Armour M."/>
            <person name="Olukolu B."/>
            <person name="Poorten T."/>
            <person name="Britton C."/>
            <person name="Davik J."/>
            <person name="Ashrafi H."/>
            <person name="Aiden E.L."/>
            <person name="Borodovsky M."/>
            <person name="Worthington M."/>
        </authorList>
    </citation>
    <scope>NUCLEOTIDE SEQUENCE [LARGE SCALE GENOMIC DNA]</scope>
    <source>
        <strain evidence="2">PI 553951</strain>
    </source>
</reference>
<feature type="region of interest" description="Disordered" evidence="1">
    <location>
        <begin position="1"/>
        <end position="108"/>
    </location>
</feature>
<comment type="caution">
    <text evidence="2">The sequence shown here is derived from an EMBL/GenBank/DDBJ whole genome shotgun (WGS) entry which is preliminary data.</text>
</comment>
<feature type="compositionally biased region" description="Low complexity" evidence="1">
    <location>
        <begin position="89"/>
        <end position="103"/>
    </location>
</feature>
<dbReference type="Proteomes" id="UP001457282">
    <property type="component" value="Unassembled WGS sequence"/>
</dbReference>
<feature type="compositionally biased region" description="Acidic residues" evidence="1">
    <location>
        <begin position="23"/>
        <end position="56"/>
    </location>
</feature>
<dbReference type="EMBL" id="JBEDUW010000001">
    <property type="protein sequence ID" value="KAK9951607.1"/>
    <property type="molecule type" value="Genomic_DNA"/>
</dbReference>
<evidence type="ECO:0000313" key="2">
    <source>
        <dbReference type="EMBL" id="KAK9951607.1"/>
    </source>
</evidence>
<name>A0AAW1YTE7_RUBAR</name>
<accession>A0AAW1YTE7</accession>
<evidence type="ECO:0000313" key="3">
    <source>
        <dbReference type="Proteomes" id="UP001457282"/>
    </source>
</evidence>
<gene>
    <name evidence="2" type="ORF">M0R45_007045</name>
</gene>